<reference evidence="1 2" key="1">
    <citation type="submission" date="2024-01" db="EMBL/GenBank/DDBJ databases">
        <title>The genomes of 5 underutilized Papilionoideae crops provide insights into root nodulation and disease resistanc.</title>
        <authorList>
            <person name="Jiang F."/>
        </authorList>
    </citation>
    <scope>NUCLEOTIDE SEQUENCE [LARGE SCALE GENOMIC DNA]</scope>
    <source>
        <strain evidence="1">LVBAO_FW01</strain>
        <tissue evidence="1">Leaves</tissue>
    </source>
</reference>
<evidence type="ECO:0000313" key="1">
    <source>
        <dbReference type="EMBL" id="KAK7306866.1"/>
    </source>
</evidence>
<dbReference type="EMBL" id="JAYMYQ010000011">
    <property type="protein sequence ID" value="KAK7306866.1"/>
    <property type="molecule type" value="Genomic_DNA"/>
</dbReference>
<proteinExistence type="predicted"/>
<gene>
    <name evidence="1" type="ORF">VNO77_44826</name>
</gene>
<name>A0AAN9JYS9_CANGL</name>
<dbReference type="Proteomes" id="UP001367508">
    <property type="component" value="Unassembled WGS sequence"/>
</dbReference>
<keyword evidence="2" id="KW-1185">Reference proteome</keyword>
<dbReference type="AlphaFoldDB" id="A0AAN9JYS9"/>
<protein>
    <submittedName>
        <fullName evidence="1">Uncharacterized protein</fullName>
    </submittedName>
</protein>
<comment type="caution">
    <text evidence="1">The sequence shown here is derived from an EMBL/GenBank/DDBJ whole genome shotgun (WGS) entry which is preliminary data.</text>
</comment>
<evidence type="ECO:0000313" key="2">
    <source>
        <dbReference type="Proteomes" id="UP001367508"/>
    </source>
</evidence>
<accession>A0AAN9JYS9</accession>
<organism evidence="1 2">
    <name type="scientific">Canavalia gladiata</name>
    <name type="common">Sword bean</name>
    <name type="synonym">Dolichos gladiatus</name>
    <dbReference type="NCBI Taxonomy" id="3824"/>
    <lineage>
        <taxon>Eukaryota</taxon>
        <taxon>Viridiplantae</taxon>
        <taxon>Streptophyta</taxon>
        <taxon>Embryophyta</taxon>
        <taxon>Tracheophyta</taxon>
        <taxon>Spermatophyta</taxon>
        <taxon>Magnoliopsida</taxon>
        <taxon>eudicotyledons</taxon>
        <taxon>Gunneridae</taxon>
        <taxon>Pentapetalae</taxon>
        <taxon>rosids</taxon>
        <taxon>fabids</taxon>
        <taxon>Fabales</taxon>
        <taxon>Fabaceae</taxon>
        <taxon>Papilionoideae</taxon>
        <taxon>50 kb inversion clade</taxon>
        <taxon>NPAAA clade</taxon>
        <taxon>indigoferoid/millettioid clade</taxon>
        <taxon>Phaseoleae</taxon>
        <taxon>Canavalia</taxon>
    </lineage>
</organism>
<sequence>MEMFHTPHAILMEARSYFALGVAIIHLHLASRSIKGCTHACIVPQQHHVHPEPMEGSPYVHHRPNSLRLEIVRHVDGFLVHSMTMACRGMHIPCASKALL</sequence>